<dbReference type="HOGENOM" id="CLU_174099_0_0_11"/>
<dbReference type="EMBL" id="AP010968">
    <property type="protein sequence ID" value="BAJ26035.1"/>
    <property type="molecule type" value="Genomic_DNA"/>
</dbReference>
<evidence type="ECO:0000313" key="1">
    <source>
        <dbReference type="EMBL" id="BAJ26035.1"/>
    </source>
</evidence>
<keyword evidence="2" id="KW-1185">Reference proteome</keyword>
<accession>E4N4A4</accession>
<dbReference type="RefSeq" id="WP_014133356.1">
    <property type="nucleotide sequence ID" value="NC_016109.1"/>
</dbReference>
<dbReference type="AlphaFoldDB" id="E4N4A4"/>
<dbReference type="eggNOG" id="ENOG502ZXTN">
    <property type="taxonomic scope" value="Bacteria"/>
</dbReference>
<organism evidence="1 2">
    <name type="scientific">Kitasatospora setae (strain ATCC 33774 / DSM 43861 / JCM 3304 / KCC A-0304 / NBRC 14216 / KM-6054)</name>
    <name type="common">Streptomyces setae</name>
    <dbReference type="NCBI Taxonomy" id="452652"/>
    <lineage>
        <taxon>Bacteria</taxon>
        <taxon>Bacillati</taxon>
        <taxon>Actinomycetota</taxon>
        <taxon>Actinomycetes</taxon>
        <taxon>Kitasatosporales</taxon>
        <taxon>Streptomycetaceae</taxon>
        <taxon>Kitasatospora</taxon>
    </lineage>
</organism>
<proteinExistence type="predicted"/>
<dbReference type="Proteomes" id="UP000007076">
    <property type="component" value="Chromosome"/>
</dbReference>
<protein>
    <submittedName>
        <fullName evidence="1">Uncharacterized protein</fullName>
    </submittedName>
</protein>
<reference evidence="1 2" key="1">
    <citation type="journal article" date="2010" name="DNA Res.">
        <title>Genome sequence of Kitasatospora setae NBRC 14216T: an evolutionary snapshot of the family Streptomycetaceae.</title>
        <authorList>
            <person name="Ichikawa N."/>
            <person name="Oguchi A."/>
            <person name="Ikeda H."/>
            <person name="Ishikawa J."/>
            <person name="Kitani S."/>
            <person name="Watanabe Y."/>
            <person name="Nakamura S."/>
            <person name="Katano Y."/>
            <person name="Kishi E."/>
            <person name="Sasagawa M."/>
            <person name="Ankai A."/>
            <person name="Fukui S."/>
            <person name="Hashimoto Y."/>
            <person name="Kamata S."/>
            <person name="Otoguro M."/>
            <person name="Tanikawa S."/>
            <person name="Nihira T."/>
            <person name="Horinouchi S."/>
            <person name="Ohnishi Y."/>
            <person name="Hayakawa M."/>
            <person name="Kuzuyama T."/>
            <person name="Arisawa A."/>
            <person name="Nomoto F."/>
            <person name="Miura H."/>
            <person name="Takahashi Y."/>
            <person name="Fujita N."/>
        </authorList>
    </citation>
    <scope>NUCLEOTIDE SEQUENCE [LARGE SCALE GENOMIC DNA]</scope>
    <source>
        <strain evidence="2">ATCC 33774 / DSM 43861 / JCM 3304 / KCC A-0304 / NBRC 14216 / KM-6054</strain>
    </source>
</reference>
<sequence length="112" mass="12565">MGIGIELHSARPRRLDPAHTRATLLRASHEHGEGLARVLHELPLDRGWRLWRIDPYDHTFFDQREAAAALGEIDRLLALCVDEEQRAAAVDLERMLGACAATSGGWLWFVGD</sequence>
<evidence type="ECO:0000313" key="2">
    <source>
        <dbReference type="Proteomes" id="UP000007076"/>
    </source>
</evidence>
<gene>
    <name evidence="1" type="ordered locus">KSE_01840</name>
</gene>
<name>E4N4A4_KITSK</name>
<dbReference type="KEGG" id="ksk:KSE_01840"/>
<dbReference type="PATRIC" id="fig|452652.3.peg.175"/>